<keyword evidence="1" id="KW-0472">Membrane</keyword>
<dbReference type="GO" id="GO:0005615">
    <property type="term" value="C:extracellular space"/>
    <property type="evidence" value="ECO:0007669"/>
    <property type="project" value="TreeGrafter"/>
</dbReference>
<evidence type="ECO:0000256" key="1">
    <source>
        <dbReference type="SAM" id="Phobius"/>
    </source>
</evidence>
<dbReference type="Proteomes" id="UP000492821">
    <property type="component" value="Unassembled WGS sequence"/>
</dbReference>
<dbReference type="Pfam" id="PF02995">
    <property type="entry name" value="DUF229"/>
    <property type="match status" value="1"/>
</dbReference>
<name>A0A7E4ZRH1_PANRE</name>
<reference evidence="3" key="2">
    <citation type="submission" date="2020-10" db="UniProtKB">
        <authorList>
            <consortium name="WormBaseParasite"/>
        </authorList>
    </citation>
    <scope>IDENTIFICATION</scope>
</reference>
<dbReference type="CDD" id="cd16021">
    <property type="entry name" value="ALP_like"/>
    <property type="match status" value="1"/>
</dbReference>
<protein>
    <submittedName>
        <fullName evidence="3">Sulfatase N-terminal domain-containing protein</fullName>
    </submittedName>
</protein>
<dbReference type="WBParaSite" id="Pan_g13181.t1">
    <property type="protein sequence ID" value="Pan_g13181.t1"/>
    <property type="gene ID" value="Pan_g13181"/>
</dbReference>
<sequence>MATRCTRKSYFFTIVVFIATYYVTSSTYTYYAIKPNLKVPAVVNFFPHSLTENQKRCELPKLNPWDPTITDIIKPFSAYKPDANFKVLTKLENGILTKTFDNSSRECSYRCLFPVNDRNLRYGDWIDIGNGTSPECDIVETACFLPKSKKKPDFEYMHAQVYRNETTFETENQVPNVYIIVIDSMSHSSLLRTMPKTVEMLKSEFGAIPFPHLNKVGSNSRPNGFGFLFGKQLRNISKSPISVGYGSDYKGESESCFKPLDDDQHVFSLFKGQGYKTAYMDDWATNAFTFPNCVGFNRSEMIDHTMKPFFLRIGVGIHTYQSSNVAKSMLKGNKIDEIMFPYLEKYIDAYPDAPKFSLMWSSYLAHDNNNNLFGEDDFFADFFTRNKKKFDNSYIFLMADHGMRYGDIRRTKIGEMEDSNPALMVILPESVRQNFEVMDTVVQNSQKLISHYDLYATFVDIARSENINGKEIVLHGSSILRPLPQPRTCDHLRIPIEFCTCTYPKLPQSTTSTNAKSRLIASKLVENMNKVIKADKLLHRVCAPLTLNLNESILMDEFEADNDYAIYFVTLNVSPGNGSYRAYAGREKDGDITVLSSEYTRLDMYAKKAYCASSSPDLR</sequence>
<feature type="transmembrane region" description="Helical" evidence="1">
    <location>
        <begin position="12"/>
        <end position="33"/>
    </location>
</feature>
<proteinExistence type="predicted"/>
<keyword evidence="2" id="KW-1185">Reference proteome</keyword>
<dbReference type="PANTHER" id="PTHR10974">
    <property type="entry name" value="FI08016P-RELATED"/>
    <property type="match status" value="1"/>
</dbReference>
<dbReference type="PANTHER" id="PTHR10974:SF75">
    <property type="entry name" value="SULFATASE DOMAIN-CONTAINING PROTEIN"/>
    <property type="match status" value="1"/>
</dbReference>
<reference evidence="2" key="1">
    <citation type="journal article" date="2013" name="Genetics">
        <title>The draft genome and transcriptome of Panagrellus redivivus are shaped by the harsh demands of a free-living lifestyle.</title>
        <authorList>
            <person name="Srinivasan J."/>
            <person name="Dillman A.R."/>
            <person name="Macchietto M.G."/>
            <person name="Heikkinen L."/>
            <person name="Lakso M."/>
            <person name="Fracchia K.M."/>
            <person name="Antoshechkin I."/>
            <person name="Mortazavi A."/>
            <person name="Wong G."/>
            <person name="Sternberg P.W."/>
        </authorList>
    </citation>
    <scope>NUCLEOTIDE SEQUENCE [LARGE SCALE GENOMIC DNA]</scope>
    <source>
        <strain evidence="2">MT8872</strain>
    </source>
</reference>
<keyword evidence="1" id="KW-1133">Transmembrane helix</keyword>
<organism evidence="2 3">
    <name type="scientific">Panagrellus redivivus</name>
    <name type="common">Microworm</name>
    <dbReference type="NCBI Taxonomy" id="6233"/>
    <lineage>
        <taxon>Eukaryota</taxon>
        <taxon>Metazoa</taxon>
        <taxon>Ecdysozoa</taxon>
        <taxon>Nematoda</taxon>
        <taxon>Chromadorea</taxon>
        <taxon>Rhabditida</taxon>
        <taxon>Tylenchina</taxon>
        <taxon>Panagrolaimomorpha</taxon>
        <taxon>Panagrolaimoidea</taxon>
        <taxon>Panagrolaimidae</taxon>
        <taxon>Panagrellus</taxon>
    </lineage>
</organism>
<dbReference type="InterPro" id="IPR004245">
    <property type="entry name" value="DUF229"/>
</dbReference>
<keyword evidence="1" id="KW-0812">Transmembrane</keyword>
<dbReference type="SUPFAM" id="SSF53649">
    <property type="entry name" value="Alkaline phosphatase-like"/>
    <property type="match status" value="1"/>
</dbReference>
<accession>A0A7E4ZRH1</accession>
<dbReference type="AlphaFoldDB" id="A0A7E4ZRH1"/>
<evidence type="ECO:0000313" key="2">
    <source>
        <dbReference type="Proteomes" id="UP000492821"/>
    </source>
</evidence>
<evidence type="ECO:0000313" key="3">
    <source>
        <dbReference type="WBParaSite" id="Pan_g13181.t1"/>
    </source>
</evidence>
<dbReference type="InterPro" id="IPR017850">
    <property type="entry name" value="Alkaline_phosphatase_core_sf"/>
</dbReference>
<dbReference type="Gene3D" id="3.40.720.10">
    <property type="entry name" value="Alkaline Phosphatase, subunit A"/>
    <property type="match status" value="1"/>
</dbReference>